<sequence length="173" mass="18829">MVLCGKYTHHCPASPAPANPSCLPLLPFTSTSLRPARILFRCVGGYHTPCPIQAHSQWMGRLIISPRCPPPPHLLIWSSPYSSSTIVGFVVPFLARSPSPSFDHKLLSLLSASYPFFNHKPLLLGPLCALSAELDTTTGIVQARHREHHPTTKSIPLGAPVLAPTVPQSQYQL</sequence>
<accession>A0AAE0JB93</accession>
<comment type="caution">
    <text evidence="1">The sequence shown here is derived from an EMBL/GenBank/DDBJ whole genome shotgun (WGS) entry which is preliminary data.</text>
</comment>
<evidence type="ECO:0000313" key="1">
    <source>
        <dbReference type="EMBL" id="KAK3340701.1"/>
    </source>
</evidence>
<dbReference type="AlphaFoldDB" id="A0AAE0JB93"/>
<dbReference type="Proteomes" id="UP001278500">
    <property type="component" value="Unassembled WGS sequence"/>
</dbReference>
<name>A0AAE0JB93_9PEZI</name>
<dbReference type="EMBL" id="JAUEPP010000006">
    <property type="protein sequence ID" value="KAK3340701.1"/>
    <property type="molecule type" value="Genomic_DNA"/>
</dbReference>
<organism evidence="1 2">
    <name type="scientific">Neurospora tetraspora</name>
    <dbReference type="NCBI Taxonomy" id="94610"/>
    <lineage>
        <taxon>Eukaryota</taxon>
        <taxon>Fungi</taxon>
        <taxon>Dikarya</taxon>
        <taxon>Ascomycota</taxon>
        <taxon>Pezizomycotina</taxon>
        <taxon>Sordariomycetes</taxon>
        <taxon>Sordariomycetidae</taxon>
        <taxon>Sordariales</taxon>
        <taxon>Sordariaceae</taxon>
        <taxon>Neurospora</taxon>
    </lineage>
</organism>
<proteinExistence type="predicted"/>
<keyword evidence="2" id="KW-1185">Reference proteome</keyword>
<reference evidence="1" key="2">
    <citation type="submission" date="2023-06" db="EMBL/GenBank/DDBJ databases">
        <authorList>
            <consortium name="Lawrence Berkeley National Laboratory"/>
            <person name="Haridas S."/>
            <person name="Hensen N."/>
            <person name="Bonometti L."/>
            <person name="Westerberg I."/>
            <person name="Brannstrom I.O."/>
            <person name="Guillou S."/>
            <person name="Cros-Aarteil S."/>
            <person name="Calhoun S."/>
            <person name="Kuo A."/>
            <person name="Mondo S."/>
            <person name="Pangilinan J."/>
            <person name="Riley R."/>
            <person name="Labutti K."/>
            <person name="Andreopoulos B."/>
            <person name="Lipzen A."/>
            <person name="Chen C."/>
            <person name="Yanf M."/>
            <person name="Daum C."/>
            <person name="Ng V."/>
            <person name="Clum A."/>
            <person name="Steindorff A."/>
            <person name="Ohm R."/>
            <person name="Martin F."/>
            <person name="Silar P."/>
            <person name="Natvig D."/>
            <person name="Lalanne C."/>
            <person name="Gautier V."/>
            <person name="Ament-Velasquez S.L."/>
            <person name="Kruys A."/>
            <person name="Hutchinson M.I."/>
            <person name="Powell A.J."/>
            <person name="Barry K."/>
            <person name="Miller A.N."/>
            <person name="Grigoriev I.V."/>
            <person name="Debuchy R."/>
            <person name="Gladieux P."/>
            <person name="Thoren M.H."/>
            <person name="Johannesson H."/>
        </authorList>
    </citation>
    <scope>NUCLEOTIDE SEQUENCE</scope>
    <source>
        <strain evidence="1">CBS 560.94</strain>
    </source>
</reference>
<dbReference type="GeneID" id="87859862"/>
<evidence type="ECO:0000313" key="2">
    <source>
        <dbReference type="Proteomes" id="UP001278500"/>
    </source>
</evidence>
<reference evidence="1" key="1">
    <citation type="journal article" date="2023" name="Mol. Phylogenet. Evol.">
        <title>Genome-scale phylogeny and comparative genomics of the fungal order Sordariales.</title>
        <authorList>
            <person name="Hensen N."/>
            <person name="Bonometti L."/>
            <person name="Westerberg I."/>
            <person name="Brannstrom I.O."/>
            <person name="Guillou S."/>
            <person name="Cros-Aarteil S."/>
            <person name="Calhoun S."/>
            <person name="Haridas S."/>
            <person name="Kuo A."/>
            <person name="Mondo S."/>
            <person name="Pangilinan J."/>
            <person name="Riley R."/>
            <person name="LaButti K."/>
            <person name="Andreopoulos B."/>
            <person name="Lipzen A."/>
            <person name="Chen C."/>
            <person name="Yan M."/>
            <person name="Daum C."/>
            <person name="Ng V."/>
            <person name="Clum A."/>
            <person name="Steindorff A."/>
            <person name="Ohm R.A."/>
            <person name="Martin F."/>
            <person name="Silar P."/>
            <person name="Natvig D.O."/>
            <person name="Lalanne C."/>
            <person name="Gautier V."/>
            <person name="Ament-Velasquez S.L."/>
            <person name="Kruys A."/>
            <person name="Hutchinson M.I."/>
            <person name="Powell A.J."/>
            <person name="Barry K."/>
            <person name="Miller A.N."/>
            <person name="Grigoriev I.V."/>
            <person name="Debuchy R."/>
            <person name="Gladieux P."/>
            <person name="Hiltunen Thoren M."/>
            <person name="Johannesson H."/>
        </authorList>
    </citation>
    <scope>NUCLEOTIDE SEQUENCE</scope>
    <source>
        <strain evidence="1">CBS 560.94</strain>
    </source>
</reference>
<dbReference type="RefSeq" id="XP_062679643.1">
    <property type="nucleotide sequence ID" value="XM_062822708.1"/>
</dbReference>
<gene>
    <name evidence="1" type="ORF">B0H65DRAFT_267783</name>
</gene>
<protein>
    <submittedName>
        <fullName evidence="1">Uncharacterized protein</fullName>
    </submittedName>
</protein>